<dbReference type="InterPro" id="IPR003737">
    <property type="entry name" value="GlcNAc_PI_deacetylase-related"/>
</dbReference>
<name>A0A841JWN8_9BACT</name>
<organism evidence="1 2">
    <name type="scientific">Silvibacterium bohemicum</name>
    <dbReference type="NCBI Taxonomy" id="1577686"/>
    <lineage>
        <taxon>Bacteria</taxon>
        <taxon>Pseudomonadati</taxon>
        <taxon>Acidobacteriota</taxon>
        <taxon>Terriglobia</taxon>
        <taxon>Terriglobales</taxon>
        <taxon>Acidobacteriaceae</taxon>
        <taxon>Silvibacterium</taxon>
    </lineage>
</organism>
<dbReference type="InterPro" id="IPR024078">
    <property type="entry name" value="LmbE-like_dom_sf"/>
</dbReference>
<dbReference type="Gene3D" id="3.40.50.10320">
    <property type="entry name" value="LmbE-like"/>
    <property type="match status" value="1"/>
</dbReference>
<dbReference type="RefSeq" id="WP_050061819.1">
    <property type="nucleotide sequence ID" value="NZ_JACHEK010000002.1"/>
</dbReference>
<dbReference type="GO" id="GO:0016811">
    <property type="term" value="F:hydrolase activity, acting on carbon-nitrogen (but not peptide) bonds, in linear amides"/>
    <property type="evidence" value="ECO:0007669"/>
    <property type="project" value="TreeGrafter"/>
</dbReference>
<dbReference type="SUPFAM" id="SSF102588">
    <property type="entry name" value="LmbE-like"/>
    <property type="match status" value="1"/>
</dbReference>
<sequence length="217" mass="24925">MIQLNLEAEKSRPLQILCLGCHSDDIEIGCGGSILRLAKKYPDCEFHWVVFSALGTRESEAKHAAELFVPTAQLKGPLLKSFPDGFMPYVGAEVKSVFEELKQKISPGLVFTHNRKDAHQDHRLIAELTWNTFRDHLILEYEIPKYDGDMGQPSVFVPLEMETCHKKVSFLMEAFQSQRQKRWFQPETFLSLMRLRGMECNSSSGYAEAFYCRKLVM</sequence>
<evidence type="ECO:0000313" key="1">
    <source>
        <dbReference type="EMBL" id="MBB6142858.1"/>
    </source>
</evidence>
<dbReference type="PANTHER" id="PTHR12993:SF30">
    <property type="entry name" value="N-ACETYL-ALPHA-D-GLUCOSAMINYL L-MALATE DEACETYLASE 1"/>
    <property type="match status" value="1"/>
</dbReference>
<gene>
    <name evidence="1" type="ORF">HNQ77_000802</name>
</gene>
<dbReference type="PANTHER" id="PTHR12993">
    <property type="entry name" value="N-ACETYLGLUCOSAMINYL-PHOSPHATIDYLINOSITOL DE-N-ACETYLASE-RELATED"/>
    <property type="match status" value="1"/>
</dbReference>
<dbReference type="AlphaFoldDB" id="A0A841JWN8"/>
<proteinExistence type="predicted"/>
<evidence type="ECO:0000313" key="2">
    <source>
        <dbReference type="Proteomes" id="UP000538666"/>
    </source>
</evidence>
<keyword evidence="2" id="KW-1185">Reference proteome</keyword>
<dbReference type="OrthoDB" id="9815144at2"/>
<comment type="caution">
    <text evidence="1">The sequence shown here is derived from an EMBL/GenBank/DDBJ whole genome shotgun (WGS) entry which is preliminary data.</text>
</comment>
<reference evidence="1 2" key="1">
    <citation type="submission" date="2020-08" db="EMBL/GenBank/DDBJ databases">
        <title>Genomic Encyclopedia of Type Strains, Phase IV (KMG-IV): sequencing the most valuable type-strain genomes for metagenomic binning, comparative biology and taxonomic classification.</title>
        <authorList>
            <person name="Goeker M."/>
        </authorList>
    </citation>
    <scope>NUCLEOTIDE SEQUENCE [LARGE SCALE GENOMIC DNA]</scope>
    <source>
        <strain evidence="1 2">DSM 103733</strain>
    </source>
</reference>
<dbReference type="Proteomes" id="UP000538666">
    <property type="component" value="Unassembled WGS sequence"/>
</dbReference>
<protein>
    <submittedName>
        <fullName evidence="1">LmbE family N-acetylglucosaminyl deacetylase</fullName>
    </submittedName>
</protein>
<accession>A0A841JWN8</accession>
<dbReference type="EMBL" id="JACHEK010000002">
    <property type="protein sequence ID" value="MBB6142858.1"/>
    <property type="molecule type" value="Genomic_DNA"/>
</dbReference>
<dbReference type="Pfam" id="PF02585">
    <property type="entry name" value="PIG-L"/>
    <property type="match status" value="1"/>
</dbReference>